<proteinExistence type="predicted"/>
<protein>
    <submittedName>
        <fullName evidence="1">Uncharacterized protein</fullName>
    </submittedName>
</protein>
<organism evidence="1 2">
    <name type="scientific">Phaseolus angularis</name>
    <name type="common">Azuki bean</name>
    <name type="synonym">Vigna angularis</name>
    <dbReference type="NCBI Taxonomy" id="3914"/>
    <lineage>
        <taxon>Eukaryota</taxon>
        <taxon>Viridiplantae</taxon>
        <taxon>Streptophyta</taxon>
        <taxon>Embryophyta</taxon>
        <taxon>Tracheophyta</taxon>
        <taxon>Spermatophyta</taxon>
        <taxon>Magnoliopsida</taxon>
        <taxon>eudicotyledons</taxon>
        <taxon>Gunneridae</taxon>
        <taxon>Pentapetalae</taxon>
        <taxon>rosids</taxon>
        <taxon>fabids</taxon>
        <taxon>Fabales</taxon>
        <taxon>Fabaceae</taxon>
        <taxon>Papilionoideae</taxon>
        <taxon>50 kb inversion clade</taxon>
        <taxon>NPAAA clade</taxon>
        <taxon>indigoferoid/millettioid clade</taxon>
        <taxon>Phaseoleae</taxon>
        <taxon>Vigna</taxon>
    </lineage>
</organism>
<gene>
    <name evidence="1" type="ORF">LR48_Vigan07g219200</name>
</gene>
<evidence type="ECO:0000313" key="1">
    <source>
        <dbReference type="EMBL" id="KOM48488.1"/>
    </source>
</evidence>
<dbReference type="AlphaFoldDB" id="A0A0L9V0E5"/>
<accession>A0A0L9V0E5</accession>
<evidence type="ECO:0000313" key="2">
    <source>
        <dbReference type="Proteomes" id="UP000053144"/>
    </source>
</evidence>
<dbReference type="Proteomes" id="UP000053144">
    <property type="component" value="Chromosome 7"/>
</dbReference>
<reference evidence="2" key="1">
    <citation type="journal article" date="2015" name="Proc. Natl. Acad. Sci. U.S.A.">
        <title>Genome sequencing of adzuki bean (Vigna angularis) provides insight into high starch and low fat accumulation and domestication.</title>
        <authorList>
            <person name="Yang K."/>
            <person name="Tian Z."/>
            <person name="Chen C."/>
            <person name="Luo L."/>
            <person name="Zhao B."/>
            <person name="Wang Z."/>
            <person name="Yu L."/>
            <person name="Li Y."/>
            <person name="Sun Y."/>
            <person name="Li W."/>
            <person name="Chen Y."/>
            <person name="Li Y."/>
            <person name="Zhang Y."/>
            <person name="Ai D."/>
            <person name="Zhao J."/>
            <person name="Shang C."/>
            <person name="Ma Y."/>
            <person name="Wu B."/>
            <person name="Wang M."/>
            <person name="Gao L."/>
            <person name="Sun D."/>
            <person name="Zhang P."/>
            <person name="Guo F."/>
            <person name="Wang W."/>
            <person name="Li Y."/>
            <person name="Wang J."/>
            <person name="Varshney R.K."/>
            <person name="Wang J."/>
            <person name="Ling H.Q."/>
            <person name="Wan P."/>
        </authorList>
    </citation>
    <scope>NUCLEOTIDE SEQUENCE</scope>
    <source>
        <strain evidence="2">cv. Jingnong 6</strain>
    </source>
</reference>
<dbReference type="EMBL" id="CM003377">
    <property type="protein sequence ID" value="KOM48488.1"/>
    <property type="molecule type" value="Genomic_DNA"/>
</dbReference>
<name>A0A0L9V0E5_PHAAN</name>
<dbReference type="Gramene" id="KOM48488">
    <property type="protein sequence ID" value="KOM48488"/>
    <property type="gene ID" value="LR48_Vigan07g219200"/>
</dbReference>
<sequence>MQQEIRILIKGLERSEKFVMKGKKKGKWVGIRGQDRREENICEEEGNDKNCDGDIGVVGAEKVAKTVILVEIRVEGNKRSMLWESWTTVTQIVSVKILHESLQVDGAVVESIVAIRTDEVKDEILRISENWAKRIQEEWKSLEEDLPPSKSPNLN</sequence>